<dbReference type="EMBL" id="JAENGY010000305">
    <property type="protein sequence ID" value="KAG6966409.1"/>
    <property type="molecule type" value="Genomic_DNA"/>
</dbReference>
<organism evidence="1 2">
    <name type="scientific">Phytophthora aleatoria</name>
    <dbReference type="NCBI Taxonomy" id="2496075"/>
    <lineage>
        <taxon>Eukaryota</taxon>
        <taxon>Sar</taxon>
        <taxon>Stramenopiles</taxon>
        <taxon>Oomycota</taxon>
        <taxon>Peronosporomycetes</taxon>
        <taxon>Peronosporales</taxon>
        <taxon>Peronosporaceae</taxon>
        <taxon>Phytophthora</taxon>
    </lineage>
</organism>
<gene>
    <name evidence="1" type="ORF">JG688_00006786</name>
</gene>
<dbReference type="Proteomes" id="UP000709295">
    <property type="component" value="Unassembled WGS sequence"/>
</dbReference>
<protein>
    <submittedName>
        <fullName evidence="1">Uncharacterized protein</fullName>
    </submittedName>
</protein>
<name>A0A8J5MGR4_9STRA</name>
<accession>A0A8J5MGR4</accession>
<sequence length="169" mass="19091">MAKKEYGVFDREKVEDAVTMMLNAHAEVEYDTARKCMYYIVEGKQITLEQEVPESKHPFLKYFDANWHQCRRMLGGFGRSDVPHTGNTTNNRLEAAWGLLFDPQHKGKRLDACENILKELFPDQVAKMTIKRETKLKQTDGVSCGPLVLDVFACSVGGIAIPASVPKIQ</sequence>
<proteinExistence type="predicted"/>
<reference evidence="1" key="1">
    <citation type="submission" date="2021-01" db="EMBL/GenBank/DDBJ databases">
        <title>Phytophthora aleatoria, a newly-described species from Pinus radiata is distinct from Phytophthora cactorum isolates based on comparative genomics.</title>
        <authorList>
            <person name="Mcdougal R."/>
            <person name="Panda P."/>
            <person name="Williams N."/>
            <person name="Studholme D.J."/>
        </authorList>
    </citation>
    <scope>NUCLEOTIDE SEQUENCE</scope>
    <source>
        <strain evidence="1">NZFS 4037</strain>
    </source>
</reference>
<dbReference type="AlphaFoldDB" id="A0A8J5MGR4"/>
<evidence type="ECO:0000313" key="2">
    <source>
        <dbReference type="Proteomes" id="UP000709295"/>
    </source>
</evidence>
<keyword evidence="2" id="KW-1185">Reference proteome</keyword>
<comment type="caution">
    <text evidence="1">The sequence shown here is derived from an EMBL/GenBank/DDBJ whole genome shotgun (WGS) entry which is preliminary data.</text>
</comment>
<evidence type="ECO:0000313" key="1">
    <source>
        <dbReference type="EMBL" id="KAG6966409.1"/>
    </source>
</evidence>